<feature type="compositionally biased region" description="Basic and acidic residues" evidence="6">
    <location>
        <begin position="321"/>
        <end position="335"/>
    </location>
</feature>
<keyword evidence="3 7" id="KW-1133">Transmembrane helix</keyword>
<comment type="caution">
    <text evidence="9">The sequence shown here is derived from an EMBL/GenBank/DDBJ whole genome shotgun (WGS) entry which is preliminary data.</text>
</comment>
<evidence type="ECO:0000259" key="8">
    <source>
        <dbReference type="Pfam" id="PF20684"/>
    </source>
</evidence>
<feature type="region of interest" description="Disordered" evidence="6">
    <location>
        <begin position="284"/>
        <end position="304"/>
    </location>
</feature>
<evidence type="ECO:0000256" key="6">
    <source>
        <dbReference type="SAM" id="MobiDB-lite"/>
    </source>
</evidence>
<organism evidence="9 10">
    <name type="scientific">Phomopsis amygdali</name>
    <name type="common">Fusicoccum amygdali</name>
    <dbReference type="NCBI Taxonomy" id="1214568"/>
    <lineage>
        <taxon>Eukaryota</taxon>
        <taxon>Fungi</taxon>
        <taxon>Dikarya</taxon>
        <taxon>Ascomycota</taxon>
        <taxon>Pezizomycotina</taxon>
        <taxon>Sordariomycetes</taxon>
        <taxon>Sordariomycetidae</taxon>
        <taxon>Diaporthales</taxon>
        <taxon>Diaporthaceae</taxon>
        <taxon>Diaporthe</taxon>
    </lineage>
</organism>
<dbReference type="GO" id="GO:0016020">
    <property type="term" value="C:membrane"/>
    <property type="evidence" value="ECO:0007669"/>
    <property type="project" value="UniProtKB-SubCell"/>
</dbReference>
<feature type="transmembrane region" description="Helical" evidence="7">
    <location>
        <begin position="171"/>
        <end position="198"/>
    </location>
</feature>
<feature type="region of interest" description="Disordered" evidence="6">
    <location>
        <begin position="317"/>
        <end position="356"/>
    </location>
</feature>
<feature type="compositionally biased region" description="Polar residues" evidence="6">
    <location>
        <begin position="286"/>
        <end position="304"/>
    </location>
</feature>
<dbReference type="PANTHER" id="PTHR33048">
    <property type="entry name" value="PTH11-LIKE INTEGRAL MEMBRANE PROTEIN (AFU_ORTHOLOGUE AFUA_5G11245)"/>
    <property type="match status" value="1"/>
</dbReference>
<dbReference type="Proteomes" id="UP001265746">
    <property type="component" value="Unassembled WGS sequence"/>
</dbReference>
<name>A0AAD9W892_PHOAM</name>
<evidence type="ECO:0000256" key="2">
    <source>
        <dbReference type="ARBA" id="ARBA00022692"/>
    </source>
</evidence>
<accession>A0AAD9W892</accession>
<dbReference type="InterPro" id="IPR049326">
    <property type="entry name" value="Rhodopsin_dom_fungi"/>
</dbReference>
<evidence type="ECO:0000256" key="5">
    <source>
        <dbReference type="ARBA" id="ARBA00038359"/>
    </source>
</evidence>
<feature type="transmembrane region" description="Helical" evidence="7">
    <location>
        <begin position="210"/>
        <end position="229"/>
    </location>
</feature>
<sequence length="372" mass="41223">MALEVWKDSQQLGGFILCVVTIPMCCLATGLRFAASKKTTGKVNLESWLALASLVFFLVYTLMFLYLLTVLNGQSLTELAMGPPETIVHVLKVGWAMSPQFCPNQLLTKLTLLLFYHRIFWINKRFVRWLWCIGILTVLWTVSVYLVKWMLCWPVAYTWNKTLSGGKCIEIPAFLAASETINSVIDFVMIAMAIRIVATLQMSFSEKFRLSILFSVGSLSGIVGFIKIAEAYSAAYTSILDPIWDITQMATSIMCCCAPSFPSLFAGLEMPKPLSSLFSSLRSSKGRSTVNTDQSKSGSWVPMSASQPNLAWTQVSAVHQNDGRPSDGRGSDGRPSDGYGFDTGSYHRGSEQAVNPSYPMKVVEVRQDVEFV</sequence>
<feature type="transmembrane region" description="Helical" evidence="7">
    <location>
        <begin position="129"/>
        <end position="151"/>
    </location>
</feature>
<reference evidence="9" key="1">
    <citation type="submission" date="2023-06" db="EMBL/GenBank/DDBJ databases">
        <authorList>
            <person name="Noh H."/>
        </authorList>
    </citation>
    <scope>NUCLEOTIDE SEQUENCE</scope>
    <source>
        <strain evidence="9">DUCC20226</strain>
    </source>
</reference>
<evidence type="ECO:0000256" key="1">
    <source>
        <dbReference type="ARBA" id="ARBA00004141"/>
    </source>
</evidence>
<gene>
    <name evidence="9" type="ORF">N8I77_000316</name>
</gene>
<dbReference type="InterPro" id="IPR052337">
    <property type="entry name" value="SAT4-like"/>
</dbReference>
<proteinExistence type="inferred from homology"/>
<dbReference type="PANTHER" id="PTHR33048:SF168">
    <property type="match status" value="1"/>
</dbReference>
<protein>
    <recommendedName>
        <fullName evidence="8">Rhodopsin domain-containing protein</fullName>
    </recommendedName>
</protein>
<keyword evidence="2 7" id="KW-0812">Transmembrane</keyword>
<keyword evidence="4 7" id="KW-0472">Membrane</keyword>
<evidence type="ECO:0000313" key="10">
    <source>
        <dbReference type="Proteomes" id="UP001265746"/>
    </source>
</evidence>
<dbReference type="AlphaFoldDB" id="A0AAD9W892"/>
<evidence type="ECO:0000256" key="7">
    <source>
        <dbReference type="SAM" id="Phobius"/>
    </source>
</evidence>
<comment type="subcellular location">
    <subcellularLocation>
        <location evidence="1">Membrane</location>
        <topology evidence="1">Multi-pass membrane protein</topology>
    </subcellularLocation>
</comment>
<dbReference type="EMBL" id="JAUJFL010000001">
    <property type="protein sequence ID" value="KAK2613398.1"/>
    <property type="molecule type" value="Genomic_DNA"/>
</dbReference>
<feature type="transmembrane region" description="Helical" evidence="7">
    <location>
        <begin position="12"/>
        <end position="35"/>
    </location>
</feature>
<dbReference type="Pfam" id="PF20684">
    <property type="entry name" value="Fung_rhodopsin"/>
    <property type="match status" value="1"/>
</dbReference>
<evidence type="ECO:0000256" key="4">
    <source>
        <dbReference type="ARBA" id="ARBA00023136"/>
    </source>
</evidence>
<feature type="transmembrane region" description="Helical" evidence="7">
    <location>
        <begin position="47"/>
        <end position="68"/>
    </location>
</feature>
<evidence type="ECO:0000256" key="3">
    <source>
        <dbReference type="ARBA" id="ARBA00022989"/>
    </source>
</evidence>
<feature type="domain" description="Rhodopsin" evidence="8">
    <location>
        <begin position="31"/>
        <end position="265"/>
    </location>
</feature>
<comment type="similarity">
    <text evidence="5">Belongs to the SAT4 family.</text>
</comment>
<keyword evidence="10" id="KW-1185">Reference proteome</keyword>
<evidence type="ECO:0000313" key="9">
    <source>
        <dbReference type="EMBL" id="KAK2613398.1"/>
    </source>
</evidence>